<dbReference type="SUPFAM" id="SSF48498">
    <property type="entry name" value="Tetracyclin repressor-like, C-terminal domain"/>
    <property type="match status" value="1"/>
</dbReference>
<dbReference type="PANTHER" id="PTHR30055">
    <property type="entry name" value="HTH-TYPE TRANSCRIPTIONAL REGULATOR RUTR"/>
    <property type="match status" value="1"/>
</dbReference>
<keyword evidence="7" id="KW-1185">Reference proteome</keyword>
<dbReference type="RefSeq" id="WP_382175956.1">
    <property type="nucleotide sequence ID" value="NZ_JBHRXX010000007.1"/>
</dbReference>
<evidence type="ECO:0000313" key="6">
    <source>
        <dbReference type="EMBL" id="MFC3685169.1"/>
    </source>
</evidence>
<feature type="DNA-binding region" description="H-T-H motif" evidence="4">
    <location>
        <begin position="34"/>
        <end position="53"/>
    </location>
</feature>
<dbReference type="PRINTS" id="PR00455">
    <property type="entry name" value="HTHTETR"/>
</dbReference>
<dbReference type="InterPro" id="IPR009057">
    <property type="entry name" value="Homeodomain-like_sf"/>
</dbReference>
<evidence type="ECO:0000256" key="2">
    <source>
        <dbReference type="ARBA" id="ARBA00023125"/>
    </source>
</evidence>
<accession>A0ABV7W5S9</accession>
<organism evidence="6 7">
    <name type="scientific">Hydrogenophaga luteola</name>
    <dbReference type="NCBI Taxonomy" id="1591122"/>
    <lineage>
        <taxon>Bacteria</taxon>
        <taxon>Pseudomonadati</taxon>
        <taxon>Pseudomonadota</taxon>
        <taxon>Betaproteobacteria</taxon>
        <taxon>Burkholderiales</taxon>
        <taxon>Comamonadaceae</taxon>
        <taxon>Hydrogenophaga</taxon>
    </lineage>
</organism>
<evidence type="ECO:0000256" key="1">
    <source>
        <dbReference type="ARBA" id="ARBA00023015"/>
    </source>
</evidence>
<dbReference type="InterPro" id="IPR036271">
    <property type="entry name" value="Tet_transcr_reg_TetR-rel_C_sf"/>
</dbReference>
<dbReference type="PANTHER" id="PTHR30055:SF234">
    <property type="entry name" value="HTH-TYPE TRANSCRIPTIONAL REGULATOR BETI"/>
    <property type="match status" value="1"/>
</dbReference>
<dbReference type="PROSITE" id="PS50977">
    <property type="entry name" value="HTH_TETR_2"/>
    <property type="match status" value="1"/>
</dbReference>
<evidence type="ECO:0000259" key="5">
    <source>
        <dbReference type="PROSITE" id="PS50977"/>
    </source>
</evidence>
<reference evidence="7" key="1">
    <citation type="journal article" date="2019" name="Int. J. Syst. Evol. Microbiol.">
        <title>The Global Catalogue of Microorganisms (GCM) 10K type strain sequencing project: providing services to taxonomists for standard genome sequencing and annotation.</title>
        <authorList>
            <consortium name="The Broad Institute Genomics Platform"/>
            <consortium name="The Broad Institute Genome Sequencing Center for Infectious Disease"/>
            <person name="Wu L."/>
            <person name="Ma J."/>
        </authorList>
    </citation>
    <scope>NUCLEOTIDE SEQUENCE [LARGE SCALE GENOMIC DNA]</scope>
    <source>
        <strain evidence="7">KCTC 42501</strain>
    </source>
</reference>
<dbReference type="InterPro" id="IPR001647">
    <property type="entry name" value="HTH_TetR"/>
</dbReference>
<gene>
    <name evidence="6" type="ORF">ACFOPI_16320</name>
</gene>
<evidence type="ECO:0000313" key="7">
    <source>
        <dbReference type="Proteomes" id="UP001595729"/>
    </source>
</evidence>
<feature type="domain" description="HTH tetR-type" evidence="5">
    <location>
        <begin position="11"/>
        <end position="71"/>
    </location>
</feature>
<evidence type="ECO:0000256" key="3">
    <source>
        <dbReference type="ARBA" id="ARBA00023163"/>
    </source>
</evidence>
<name>A0ABV7W5S9_9BURK</name>
<dbReference type="Pfam" id="PF13305">
    <property type="entry name" value="TetR_C_33"/>
    <property type="match status" value="1"/>
</dbReference>
<dbReference type="InterPro" id="IPR025996">
    <property type="entry name" value="MT1864/Rv1816-like_C"/>
</dbReference>
<dbReference type="Pfam" id="PF00440">
    <property type="entry name" value="TetR_N"/>
    <property type="match status" value="1"/>
</dbReference>
<keyword evidence="2 4" id="KW-0238">DNA-binding</keyword>
<dbReference type="InterPro" id="IPR050109">
    <property type="entry name" value="HTH-type_TetR-like_transc_reg"/>
</dbReference>
<keyword evidence="1" id="KW-0805">Transcription regulation</keyword>
<proteinExistence type="predicted"/>
<sequence>MPPRSTDPAQPDLKQRILEAAEHLLEAEGLAALSMREVARRSGVTHQAPYHHFADREAILAELVMRGFTELSARLARANEQISDVGRLEAGIASGLAYVGYAIDHPGVFRVMFRPELCDVTRFPEAQKSGTSAYAQLERLVSEIHGADQVATLAMVYWSQVHGLACLVIDGPVGVQLPGAAERRAYARSVLEPFARQMLAQTGQG</sequence>
<keyword evidence="3" id="KW-0804">Transcription</keyword>
<comment type="caution">
    <text evidence="6">The sequence shown here is derived from an EMBL/GenBank/DDBJ whole genome shotgun (WGS) entry which is preliminary data.</text>
</comment>
<dbReference type="EMBL" id="JBHRXX010000007">
    <property type="protein sequence ID" value="MFC3685169.1"/>
    <property type="molecule type" value="Genomic_DNA"/>
</dbReference>
<dbReference type="Gene3D" id="1.10.357.10">
    <property type="entry name" value="Tetracycline Repressor, domain 2"/>
    <property type="match status" value="1"/>
</dbReference>
<evidence type="ECO:0000256" key="4">
    <source>
        <dbReference type="PROSITE-ProRule" id="PRU00335"/>
    </source>
</evidence>
<dbReference type="Proteomes" id="UP001595729">
    <property type="component" value="Unassembled WGS sequence"/>
</dbReference>
<protein>
    <submittedName>
        <fullName evidence="6">TetR/AcrR family transcriptional regulator</fullName>
    </submittedName>
</protein>
<dbReference type="SUPFAM" id="SSF46689">
    <property type="entry name" value="Homeodomain-like"/>
    <property type="match status" value="1"/>
</dbReference>